<accession>A0A4R6TY90</accession>
<dbReference type="Proteomes" id="UP000294575">
    <property type="component" value="Unassembled WGS sequence"/>
</dbReference>
<dbReference type="EMBL" id="SNYK01000003">
    <property type="protein sequence ID" value="TDQ38890.1"/>
    <property type="molecule type" value="Genomic_DNA"/>
</dbReference>
<organism evidence="1 2">
    <name type="scientific">Thiopseudomonas denitrificans</name>
    <dbReference type="NCBI Taxonomy" id="1501432"/>
    <lineage>
        <taxon>Bacteria</taxon>
        <taxon>Pseudomonadati</taxon>
        <taxon>Pseudomonadota</taxon>
        <taxon>Gammaproteobacteria</taxon>
        <taxon>Pseudomonadales</taxon>
        <taxon>Pseudomonadaceae</taxon>
        <taxon>Thiopseudomonas</taxon>
    </lineage>
</organism>
<protein>
    <submittedName>
        <fullName evidence="1">HopJ type III effector protein</fullName>
    </submittedName>
</protein>
<gene>
    <name evidence="1" type="ORF">DFQ45_10353</name>
</gene>
<dbReference type="Pfam" id="PF08888">
    <property type="entry name" value="HopJ"/>
    <property type="match status" value="1"/>
</dbReference>
<evidence type="ECO:0000313" key="1">
    <source>
        <dbReference type="EMBL" id="TDQ38890.1"/>
    </source>
</evidence>
<dbReference type="AlphaFoldDB" id="A0A4R6TY90"/>
<dbReference type="OrthoDB" id="9790826at2"/>
<evidence type="ECO:0000313" key="2">
    <source>
        <dbReference type="Proteomes" id="UP000294575"/>
    </source>
</evidence>
<keyword evidence="2" id="KW-1185">Reference proteome</keyword>
<proteinExistence type="predicted"/>
<name>A0A4R6TY90_9GAMM</name>
<comment type="caution">
    <text evidence="1">The sequence shown here is derived from an EMBL/GenBank/DDBJ whole genome shotgun (WGS) entry which is preliminary data.</text>
</comment>
<dbReference type="InterPro" id="IPR038604">
    <property type="entry name" value="HopJ_sf"/>
</dbReference>
<dbReference type="Gene3D" id="3.20.160.10">
    <property type="entry name" value="vpa0580 domain like"/>
    <property type="match status" value="1"/>
</dbReference>
<reference evidence="1 2" key="1">
    <citation type="submission" date="2019-03" db="EMBL/GenBank/DDBJ databases">
        <title>Genomic Encyclopedia of Type Strains, Phase IV (KMG-IV): sequencing the most valuable type-strain genomes for metagenomic binning, comparative biology and taxonomic classification.</title>
        <authorList>
            <person name="Goeker M."/>
        </authorList>
    </citation>
    <scope>NUCLEOTIDE SEQUENCE [LARGE SCALE GENOMIC DNA]</scope>
    <source>
        <strain evidence="1 2">DSM 28679</strain>
    </source>
</reference>
<dbReference type="RefSeq" id="WP_101497795.1">
    <property type="nucleotide sequence ID" value="NZ_LNJZ01000009.1"/>
</dbReference>
<sequence>MPETLDTLISQLSADNLMFADVLAFIERHYHYQPQPFDNGPLHNVAGENQGSCKILGLALLEGLSTEQALLCFGEHYRHVLVTPDGNDHANIRQLMQNGLEPVSFSTLPLTRKAAL</sequence>
<dbReference type="InterPro" id="IPR014984">
    <property type="entry name" value="HopJ"/>
</dbReference>